<dbReference type="AlphaFoldDB" id="A0A1V5SR59"/>
<evidence type="ECO:0000313" key="1">
    <source>
        <dbReference type="EMBL" id="OQA56442.1"/>
    </source>
</evidence>
<name>A0A1V5SR59_9BACT</name>
<gene>
    <name evidence="1" type="ORF">BWY41_01505</name>
</gene>
<organism evidence="1">
    <name type="scientific">Candidatus Atribacter allofermentans</name>
    <dbReference type="NCBI Taxonomy" id="1852833"/>
    <lineage>
        <taxon>Bacteria</taxon>
        <taxon>Pseudomonadati</taxon>
        <taxon>Atribacterota</taxon>
        <taxon>Atribacteria</taxon>
        <taxon>Atribacterales</taxon>
        <taxon>Atribacteraceae</taxon>
        <taxon>Atribacter</taxon>
    </lineage>
</organism>
<evidence type="ECO:0008006" key="2">
    <source>
        <dbReference type="Google" id="ProtNLM"/>
    </source>
</evidence>
<comment type="caution">
    <text evidence="1">The sequence shown here is derived from an EMBL/GenBank/DDBJ whole genome shotgun (WGS) entry which is preliminary data.</text>
</comment>
<dbReference type="EMBL" id="MWBQ01000118">
    <property type="protein sequence ID" value="OQA56442.1"/>
    <property type="molecule type" value="Genomic_DNA"/>
</dbReference>
<dbReference type="Proteomes" id="UP000485569">
    <property type="component" value="Unassembled WGS sequence"/>
</dbReference>
<accession>A0A1V5SR59</accession>
<reference evidence="1" key="1">
    <citation type="submission" date="2017-02" db="EMBL/GenBank/DDBJ databases">
        <title>Delving into the versatile metabolic prowess of the omnipresent phylum Bacteroidetes.</title>
        <authorList>
            <person name="Nobu M.K."/>
            <person name="Mei R."/>
            <person name="Narihiro T."/>
            <person name="Kuroda K."/>
            <person name="Liu W.-T."/>
        </authorList>
    </citation>
    <scope>NUCLEOTIDE SEQUENCE</scope>
    <source>
        <strain evidence="1">ADurb.Bin276</strain>
    </source>
</reference>
<sequence length="302" mass="34184">MVKSKTIVSVSLGSSLRNHQAEIELMDFRINIKRIGVDGDKKKFMQVLRELDGKVDAFGLGGADLYLRAGRYKYQVVDIAKMVSVLEKTPIVDGGELKETWERKVPQILVEKEKLDLQGKTALFMSGMDRYGLAEGLSQQGCRLLIGDMPFALGIPIPLTRLSTLRFLSIIMMPVLRRLPLKVLYPTGKSQETRVTRSLHLFKRADIVAGDFLYINRFMPDDMKGKIIITNTVTNNDIETLRKFGVKILVTTTPEMNGRSFGANVLQAIFVSILEKHPDKILPEEYLQLMNTLKIQPRLLYL</sequence>
<proteinExistence type="predicted"/>
<protein>
    <recommendedName>
        <fullName evidence="2">Quinate 5-dehydrogenase</fullName>
    </recommendedName>
</protein>